<evidence type="ECO:0000256" key="10">
    <source>
        <dbReference type="ARBA" id="ARBA00022729"/>
    </source>
</evidence>
<keyword evidence="15" id="KW-0482">Metalloprotease</keyword>
<evidence type="ECO:0000256" key="19">
    <source>
        <dbReference type="ARBA" id="ARBA00025833"/>
    </source>
</evidence>
<sequence length="535" mass="57099">MTHRRPSCLTEEMTVLKTCARAAALAGLLLLAACGSGEGGGEAYDADGKCLRDTSAEAQGMPSEDRIFGWIADLTRFGNRRTGTVGGQKAAAYMKCRFEALGLEDVHYETATTWKWEATRSSLRVAGEAVDSTPTAFSFITADKPSVFSTGPGGLNAEIVDVGLGVPIVKDVKGKIVVFDLKFLVPTAALAPLMEFLWDPALTTLLDPSLSVLVANPFQTTYETAVQQVLNAGAAGFVGVLADYFNSNKYYNESYHTAVTIPGVWVAPKDGKRIRALMKAAGDKPTANLVMEGSREETQGRAVVGTLPGQSLDTILVTSHHDAAWNGAVEDGSGAASVIAQAQYFASKPAQERQKTLLFTTMDSHWTGYQVHKAFAKKYITDKLTPYNIVGNVTIEHIGKQGIKDADGNLAVTDQPEFRGIFENLGPSLKLTMINGLIKHDLRRTALLQAHLLCPTVGIPTDAFACVAGVPTASLIAGPNYLYDEADTLDKVAKDQLVPVNRFFAELVEAMDATPSALIGIPGISALPTAASLRE</sequence>
<dbReference type="Pfam" id="PF04389">
    <property type="entry name" value="Peptidase_M28"/>
    <property type="match status" value="1"/>
</dbReference>
<evidence type="ECO:0000256" key="11">
    <source>
        <dbReference type="ARBA" id="ARBA00022801"/>
    </source>
</evidence>
<reference evidence="22 23" key="1">
    <citation type="submission" date="2018-10" db="EMBL/GenBank/DDBJ databases">
        <authorList>
            <person name="Chen W.-M."/>
        </authorList>
    </citation>
    <scope>NUCLEOTIDE SEQUENCE [LARGE SCALE GENOMIC DNA]</scope>
    <source>
        <strain evidence="22 23">THS-13</strain>
    </source>
</reference>
<evidence type="ECO:0000256" key="15">
    <source>
        <dbReference type="ARBA" id="ARBA00023049"/>
    </source>
</evidence>
<comment type="subcellular location">
    <subcellularLocation>
        <location evidence="1">Endoplasmic reticulum</location>
    </subcellularLocation>
    <subcellularLocation>
        <location evidence="3">Golgi apparatus</location>
    </subcellularLocation>
    <subcellularLocation>
        <location evidence="2">Lysosome</location>
    </subcellularLocation>
    <subcellularLocation>
        <location evidence="4">Secreted</location>
    </subcellularLocation>
</comment>
<comment type="caution">
    <text evidence="22">The sequence shown here is derived from an EMBL/GenBank/DDBJ whole genome shotgun (WGS) entry which is preliminary data.</text>
</comment>
<dbReference type="Proteomes" id="UP000282106">
    <property type="component" value="Unassembled WGS sequence"/>
</dbReference>
<evidence type="ECO:0000256" key="16">
    <source>
        <dbReference type="ARBA" id="ARBA00023145"/>
    </source>
</evidence>
<evidence type="ECO:0000256" key="8">
    <source>
        <dbReference type="ARBA" id="ARBA00022670"/>
    </source>
</evidence>
<keyword evidence="12" id="KW-0256">Endoplasmic reticulum</keyword>
<dbReference type="PROSITE" id="PS51257">
    <property type="entry name" value="PROKAR_LIPOPROTEIN"/>
    <property type="match status" value="1"/>
</dbReference>
<protein>
    <recommendedName>
        <fullName evidence="5">Carboxypeptidase Q</fullName>
    </recommendedName>
    <alternativeName>
        <fullName evidence="20">Plasma glutamate carboxypeptidase</fullName>
    </alternativeName>
</protein>
<dbReference type="GO" id="GO:0046872">
    <property type="term" value="F:metal ion binding"/>
    <property type="evidence" value="ECO:0007669"/>
    <property type="project" value="UniProtKB-KW"/>
</dbReference>
<dbReference type="EMBL" id="RJVO01000004">
    <property type="protein sequence ID" value="ROH89661.1"/>
    <property type="molecule type" value="Genomic_DNA"/>
</dbReference>
<keyword evidence="10" id="KW-0732">Signal</keyword>
<comment type="subunit">
    <text evidence="19">Homodimer. The monomeric form is inactive while the homodimer is active.</text>
</comment>
<keyword evidence="7" id="KW-0121">Carboxypeptidase</keyword>
<dbReference type="SUPFAM" id="SSF53187">
    <property type="entry name" value="Zn-dependent exopeptidases"/>
    <property type="match status" value="1"/>
</dbReference>
<name>A0A3N0VAN0_9GAMM</name>
<evidence type="ECO:0000256" key="7">
    <source>
        <dbReference type="ARBA" id="ARBA00022645"/>
    </source>
</evidence>
<evidence type="ECO:0000256" key="1">
    <source>
        <dbReference type="ARBA" id="ARBA00004240"/>
    </source>
</evidence>
<dbReference type="InParanoid" id="A0A3N0VAN0"/>
<keyword evidence="23" id="KW-1185">Reference proteome</keyword>
<feature type="domain" description="Peptidase M28" evidence="21">
    <location>
        <begin position="303"/>
        <end position="376"/>
    </location>
</feature>
<keyword evidence="13" id="KW-0862">Zinc</keyword>
<accession>A0A3N0VAN0</accession>
<organism evidence="22 23">
    <name type="scientific">Stagnimonas aquatica</name>
    <dbReference type="NCBI Taxonomy" id="2689987"/>
    <lineage>
        <taxon>Bacteria</taxon>
        <taxon>Pseudomonadati</taxon>
        <taxon>Pseudomonadota</taxon>
        <taxon>Gammaproteobacteria</taxon>
        <taxon>Nevskiales</taxon>
        <taxon>Nevskiaceae</taxon>
        <taxon>Stagnimonas</taxon>
    </lineage>
</organism>
<dbReference type="GO" id="GO:0005764">
    <property type="term" value="C:lysosome"/>
    <property type="evidence" value="ECO:0007669"/>
    <property type="project" value="UniProtKB-SubCell"/>
</dbReference>
<dbReference type="Gene3D" id="3.40.630.10">
    <property type="entry name" value="Zn peptidases"/>
    <property type="match status" value="1"/>
</dbReference>
<dbReference type="PANTHER" id="PTHR12053:SF3">
    <property type="entry name" value="CARBOXYPEPTIDASE Q"/>
    <property type="match status" value="1"/>
</dbReference>
<evidence type="ECO:0000256" key="3">
    <source>
        <dbReference type="ARBA" id="ARBA00004555"/>
    </source>
</evidence>
<dbReference type="GO" id="GO:0006508">
    <property type="term" value="P:proteolysis"/>
    <property type="evidence" value="ECO:0007669"/>
    <property type="project" value="UniProtKB-KW"/>
</dbReference>
<evidence type="ECO:0000256" key="13">
    <source>
        <dbReference type="ARBA" id="ARBA00022833"/>
    </source>
</evidence>
<evidence type="ECO:0000256" key="17">
    <source>
        <dbReference type="ARBA" id="ARBA00023180"/>
    </source>
</evidence>
<keyword evidence="16" id="KW-0865">Zymogen</keyword>
<evidence type="ECO:0000256" key="12">
    <source>
        <dbReference type="ARBA" id="ARBA00022824"/>
    </source>
</evidence>
<keyword evidence="17" id="KW-0325">Glycoprotein</keyword>
<proteinExistence type="predicted"/>
<evidence type="ECO:0000256" key="20">
    <source>
        <dbReference type="ARBA" id="ARBA00033328"/>
    </source>
</evidence>
<evidence type="ECO:0000313" key="23">
    <source>
        <dbReference type="Proteomes" id="UP000282106"/>
    </source>
</evidence>
<dbReference type="GO" id="GO:0070573">
    <property type="term" value="F:metallodipeptidase activity"/>
    <property type="evidence" value="ECO:0007669"/>
    <property type="project" value="InterPro"/>
</dbReference>
<evidence type="ECO:0000313" key="22">
    <source>
        <dbReference type="EMBL" id="ROH89661.1"/>
    </source>
</evidence>
<keyword evidence="6" id="KW-0964">Secreted</keyword>
<dbReference type="GO" id="GO:0004180">
    <property type="term" value="F:carboxypeptidase activity"/>
    <property type="evidence" value="ECO:0007669"/>
    <property type="project" value="UniProtKB-KW"/>
</dbReference>
<keyword evidence="14" id="KW-0333">Golgi apparatus</keyword>
<keyword evidence="11" id="KW-0378">Hydrolase</keyword>
<evidence type="ECO:0000256" key="14">
    <source>
        <dbReference type="ARBA" id="ARBA00023034"/>
    </source>
</evidence>
<dbReference type="Gene3D" id="3.50.30.30">
    <property type="match status" value="1"/>
</dbReference>
<evidence type="ECO:0000256" key="18">
    <source>
        <dbReference type="ARBA" id="ARBA00023228"/>
    </source>
</evidence>
<evidence type="ECO:0000256" key="5">
    <source>
        <dbReference type="ARBA" id="ARBA00014116"/>
    </source>
</evidence>
<keyword evidence="9" id="KW-0479">Metal-binding</keyword>
<evidence type="ECO:0000256" key="6">
    <source>
        <dbReference type="ARBA" id="ARBA00022525"/>
    </source>
</evidence>
<dbReference type="InterPro" id="IPR007484">
    <property type="entry name" value="Peptidase_M28"/>
</dbReference>
<keyword evidence="8" id="KW-0645">Protease</keyword>
<dbReference type="GO" id="GO:0005576">
    <property type="term" value="C:extracellular region"/>
    <property type="evidence" value="ECO:0007669"/>
    <property type="project" value="UniProtKB-SubCell"/>
</dbReference>
<evidence type="ECO:0000256" key="9">
    <source>
        <dbReference type="ARBA" id="ARBA00022723"/>
    </source>
</evidence>
<keyword evidence="18" id="KW-0458">Lysosome</keyword>
<evidence type="ECO:0000256" key="4">
    <source>
        <dbReference type="ARBA" id="ARBA00004613"/>
    </source>
</evidence>
<evidence type="ECO:0000259" key="21">
    <source>
        <dbReference type="Pfam" id="PF04389"/>
    </source>
</evidence>
<dbReference type="PANTHER" id="PTHR12053">
    <property type="entry name" value="PROTEASE FAMILY M28 PLASMA GLUTAMATE CARBOXYPEPTIDASE-RELATED"/>
    <property type="match status" value="1"/>
</dbReference>
<evidence type="ECO:0000256" key="2">
    <source>
        <dbReference type="ARBA" id="ARBA00004371"/>
    </source>
</evidence>
<dbReference type="AlphaFoldDB" id="A0A3N0VAN0"/>
<dbReference type="InterPro" id="IPR039866">
    <property type="entry name" value="CPQ"/>
</dbReference>
<gene>
    <name evidence="22" type="ORF">ED208_11090</name>
</gene>